<accession>A0AA39Q3R7</accession>
<organism evidence="2 3">
    <name type="scientific">Armillaria luteobubalina</name>
    <dbReference type="NCBI Taxonomy" id="153913"/>
    <lineage>
        <taxon>Eukaryota</taxon>
        <taxon>Fungi</taxon>
        <taxon>Dikarya</taxon>
        <taxon>Basidiomycota</taxon>
        <taxon>Agaricomycotina</taxon>
        <taxon>Agaricomycetes</taxon>
        <taxon>Agaricomycetidae</taxon>
        <taxon>Agaricales</taxon>
        <taxon>Marasmiineae</taxon>
        <taxon>Physalacriaceae</taxon>
        <taxon>Armillaria</taxon>
    </lineage>
</organism>
<comment type="caution">
    <text evidence="2">The sequence shown here is derived from an EMBL/GenBank/DDBJ whole genome shotgun (WGS) entry which is preliminary data.</text>
</comment>
<dbReference type="Proteomes" id="UP001175228">
    <property type="component" value="Unassembled WGS sequence"/>
</dbReference>
<dbReference type="AlphaFoldDB" id="A0AA39Q3R7"/>
<feature type="region of interest" description="Disordered" evidence="1">
    <location>
        <begin position="242"/>
        <end position="264"/>
    </location>
</feature>
<sequence length="264" mass="28928">MTLFQITTLITLHDIIHRLSTSHLEINDAVSGPASLRRTPKDEVDVRTVEELDIIPEEELRVGNGFRLLLAQVCGRNAVVKVFEGEDAQENYEKAVSFERHLIHSNFLRLKSCYASGNSPFIVYNPDVQATAEQVIAAAIPSGVIPTFVAGVQLISGIAAALSNLLRRGIDLHSVGIEDFSIFMNHTGKVVLSFDGFSNLASAVSKRDEMGHDVLSELCYKTFNAANEILYRDTLARNGDSLEPSDNPIVDAGNEGQMNTVSER</sequence>
<evidence type="ECO:0000313" key="2">
    <source>
        <dbReference type="EMBL" id="KAK0495234.1"/>
    </source>
</evidence>
<reference evidence="2" key="1">
    <citation type="submission" date="2023-06" db="EMBL/GenBank/DDBJ databases">
        <authorList>
            <consortium name="Lawrence Berkeley National Laboratory"/>
            <person name="Ahrendt S."/>
            <person name="Sahu N."/>
            <person name="Indic B."/>
            <person name="Wong-Bajracharya J."/>
            <person name="Merenyi Z."/>
            <person name="Ke H.-M."/>
            <person name="Monk M."/>
            <person name="Kocsube S."/>
            <person name="Drula E."/>
            <person name="Lipzen A."/>
            <person name="Balint B."/>
            <person name="Henrissat B."/>
            <person name="Andreopoulos B."/>
            <person name="Martin F.M."/>
            <person name="Harder C.B."/>
            <person name="Rigling D."/>
            <person name="Ford K.L."/>
            <person name="Foster G.D."/>
            <person name="Pangilinan J."/>
            <person name="Papanicolaou A."/>
            <person name="Barry K."/>
            <person name="LaButti K."/>
            <person name="Viragh M."/>
            <person name="Koriabine M."/>
            <person name="Yan M."/>
            <person name="Riley R."/>
            <person name="Champramary S."/>
            <person name="Plett K.L."/>
            <person name="Tsai I.J."/>
            <person name="Slot J."/>
            <person name="Sipos G."/>
            <person name="Plett J."/>
            <person name="Nagy L.G."/>
            <person name="Grigoriev I.V."/>
        </authorList>
    </citation>
    <scope>NUCLEOTIDE SEQUENCE</scope>
    <source>
        <strain evidence="2">HWK02</strain>
    </source>
</reference>
<evidence type="ECO:0000256" key="1">
    <source>
        <dbReference type="SAM" id="MobiDB-lite"/>
    </source>
</evidence>
<evidence type="ECO:0008006" key="4">
    <source>
        <dbReference type="Google" id="ProtNLM"/>
    </source>
</evidence>
<gene>
    <name evidence="2" type="ORF">EDD18DRAFT_1171393</name>
</gene>
<protein>
    <recommendedName>
        <fullName evidence="4">Protein kinase domain-containing protein</fullName>
    </recommendedName>
</protein>
<keyword evidence="3" id="KW-1185">Reference proteome</keyword>
<name>A0AA39Q3R7_9AGAR</name>
<dbReference type="EMBL" id="JAUEPU010000018">
    <property type="protein sequence ID" value="KAK0495234.1"/>
    <property type="molecule type" value="Genomic_DNA"/>
</dbReference>
<evidence type="ECO:0000313" key="3">
    <source>
        <dbReference type="Proteomes" id="UP001175228"/>
    </source>
</evidence>
<proteinExistence type="predicted"/>